<protein>
    <submittedName>
        <fullName evidence="1">Uncharacterized protein</fullName>
    </submittedName>
</protein>
<dbReference type="Proteomes" id="UP000291107">
    <property type="component" value="Unassembled WGS sequence"/>
</dbReference>
<dbReference type="NCBIfam" id="NF040643">
    <property type="entry name" value="S6_alt_immun"/>
    <property type="match status" value="1"/>
</dbReference>
<sequence>MYLWISGFLPDESEDDTLKFELTVHSKSERPILAVMGWPELNLSPDGEWLLTADQTQRISEILGEQLPKELDLFIGVRG</sequence>
<evidence type="ECO:0000313" key="1">
    <source>
        <dbReference type="EMBL" id="RYM41709.1"/>
    </source>
</evidence>
<dbReference type="AlphaFoldDB" id="A0A4Q4L3Y4"/>
<dbReference type="RefSeq" id="WP_039762231.1">
    <property type="nucleotide sequence ID" value="NZ_JAVDVD010000020.1"/>
</dbReference>
<gene>
    <name evidence="1" type="ORF">EVS84_11070</name>
</gene>
<accession>A0A4Q4L3Y4</accession>
<dbReference type="EMBL" id="SEUB01000004">
    <property type="protein sequence ID" value="RYM41709.1"/>
    <property type="molecule type" value="Genomic_DNA"/>
</dbReference>
<name>A0A4Q4L3Y4_9PSED</name>
<comment type="caution">
    <text evidence="1">The sequence shown here is derived from an EMBL/GenBank/DDBJ whole genome shotgun (WGS) entry which is preliminary data.</text>
</comment>
<reference evidence="1 2" key="1">
    <citation type="submission" date="2019-02" db="EMBL/GenBank/DDBJ databases">
        <title>Genome of Pseudomonas korensis isolated from heavy metal contaminated environment.</title>
        <authorList>
            <person name="Ayangbenro A.S."/>
            <person name="Babalola O."/>
        </authorList>
    </citation>
    <scope>NUCLEOTIDE SEQUENCE [LARGE SCALE GENOMIC DNA]</scope>
    <source>
        <strain evidence="1 2">AB36</strain>
    </source>
</reference>
<organism evidence="1 2">
    <name type="scientific">Pseudomonas koreensis</name>
    <dbReference type="NCBI Taxonomy" id="198620"/>
    <lineage>
        <taxon>Bacteria</taxon>
        <taxon>Pseudomonadati</taxon>
        <taxon>Pseudomonadota</taxon>
        <taxon>Gammaproteobacteria</taxon>
        <taxon>Pseudomonadales</taxon>
        <taxon>Pseudomonadaceae</taxon>
        <taxon>Pseudomonas</taxon>
    </lineage>
</organism>
<proteinExistence type="predicted"/>
<dbReference type="InterPro" id="IPR049810">
    <property type="entry name" value="S6_alt_immun-like"/>
</dbReference>
<evidence type="ECO:0000313" key="2">
    <source>
        <dbReference type="Proteomes" id="UP000291107"/>
    </source>
</evidence>